<proteinExistence type="predicted"/>
<dbReference type="EMBL" id="CAEZTZ010000100">
    <property type="protein sequence ID" value="CAB4587844.1"/>
    <property type="molecule type" value="Genomic_DNA"/>
</dbReference>
<accession>A0A6J6FLI0</accession>
<sequence length="56" mass="6615">MSRERREHVEDSASECNLTSARHEVDALVTQFDERPRHLEQVPAFAYRNCEEWPVS</sequence>
<gene>
    <name evidence="1" type="ORF">UFOPK1767_00764</name>
</gene>
<organism evidence="1">
    <name type="scientific">freshwater metagenome</name>
    <dbReference type="NCBI Taxonomy" id="449393"/>
    <lineage>
        <taxon>unclassified sequences</taxon>
        <taxon>metagenomes</taxon>
        <taxon>ecological metagenomes</taxon>
    </lineage>
</organism>
<dbReference type="AlphaFoldDB" id="A0A6J6FLI0"/>
<protein>
    <submittedName>
        <fullName evidence="1">Unannotated protein</fullName>
    </submittedName>
</protein>
<reference evidence="1" key="1">
    <citation type="submission" date="2020-05" db="EMBL/GenBank/DDBJ databases">
        <authorList>
            <person name="Chiriac C."/>
            <person name="Salcher M."/>
            <person name="Ghai R."/>
            <person name="Kavagutti S V."/>
        </authorList>
    </citation>
    <scope>NUCLEOTIDE SEQUENCE</scope>
</reference>
<name>A0A6J6FLI0_9ZZZZ</name>
<evidence type="ECO:0000313" key="1">
    <source>
        <dbReference type="EMBL" id="CAB4587844.1"/>
    </source>
</evidence>